<sequence>MPIFTIANFPKAASIRRLVNSNSFKSLVPLAGARKKSIFDQEGTIPHYFEGVVPFFLNKEKGLEDNPRFSLEQGM</sequence>
<name>A0A920CK32_9BACL</name>
<dbReference type="EMBL" id="BORS01000005">
    <property type="protein sequence ID" value="GIO42145.1"/>
    <property type="molecule type" value="Genomic_DNA"/>
</dbReference>
<proteinExistence type="predicted"/>
<protein>
    <submittedName>
        <fullName evidence="1">Uncharacterized protein</fullName>
    </submittedName>
</protein>
<dbReference type="Proteomes" id="UP000678895">
    <property type="component" value="Unassembled WGS sequence"/>
</dbReference>
<evidence type="ECO:0000313" key="1">
    <source>
        <dbReference type="EMBL" id="GIO42145.1"/>
    </source>
</evidence>
<accession>A0A920CK32</accession>
<comment type="caution">
    <text evidence="1">The sequence shown here is derived from an EMBL/GenBank/DDBJ whole genome shotgun (WGS) entry which is preliminary data.</text>
</comment>
<dbReference type="AlphaFoldDB" id="A0A920CK32"/>
<gene>
    <name evidence="1" type="ORF">J41TS4_19030</name>
</gene>
<keyword evidence="2" id="KW-1185">Reference proteome</keyword>
<evidence type="ECO:0000313" key="2">
    <source>
        <dbReference type="Proteomes" id="UP000678895"/>
    </source>
</evidence>
<reference evidence="1" key="1">
    <citation type="submission" date="2021-03" db="EMBL/GenBank/DDBJ databases">
        <title>Antimicrobial resistance genes in bacteria isolated from Japanese honey, and their potential for conferring macrolide and lincosamide resistance in the American foulbrood pathogen Paenibacillus larvae.</title>
        <authorList>
            <person name="Okamoto M."/>
            <person name="Kumagai M."/>
            <person name="Kanamori H."/>
            <person name="Takamatsu D."/>
        </authorList>
    </citation>
    <scope>NUCLEOTIDE SEQUENCE</scope>
    <source>
        <strain evidence="1">J41TS4</strain>
    </source>
</reference>
<organism evidence="1 2">
    <name type="scientific">Paenibacillus apis</name>
    <dbReference type="NCBI Taxonomy" id="1792174"/>
    <lineage>
        <taxon>Bacteria</taxon>
        <taxon>Bacillati</taxon>
        <taxon>Bacillota</taxon>
        <taxon>Bacilli</taxon>
        <taxon>Bacillales</taxon>
        <taxon>Paenibacillaceae</taxon>
        <taxon>Paenibacillus</taxon>
    </lineage>
</organism>